<dbReference type="GO" id="GO:0004497">
    <property type="term" value="F:monooxygenase activity"/>
    <property type="evidence" value="ECO:0007669"/>
    <property type="project" value="UniProtKB-KW"/>
</dbReference>
<dbReference type="PANTHER" id="PTHR24286">
    <property type="entry name" value="CYTOCHROME P450 26"/>
    <property type="match status" value="1"/>
</dbReference>
<dbReference type="GO" id="GO:0020037">
    <property type="term" value="F:heme binding"/>
    <property type="evidence" value="ECO:0007669"/>
    <property type="project" value="InterPro"/>
</dbReference>
<evidence type="ECO:0000256" key="1">
    <source>
        <dbReference type="ARBA" id="ARBA00001971"/>
    </source>
</evidence>
<evidence type="ECO:0000256" key="3">
    <source>
        <dbReference type="ARBA" id="ARBA00022617"/>
    </source>
</evidence>
<name>A0A1V0GY49_9RHOB</name>
<dbReference type="GO" id="GO:0016705">
    <property type="term" value="F:oxidoreductase activity, acting on paired donors, with incorporation or reduction of molecular oxygen"/>
    <property type="evidence" value="ECO:0007669"/>
    <property type="project" value="InterPro"/>
</dbReference>
<dbReference type="GO" id="GO:0016125">
    <property type="term" value="P:sterol metabolic process"/>
    <property type="evidence" value="ECO:0007669"/>
    <property type="project" value="TreeGrafter"/>
</dbReference>
<keyword evidence="5" id="KW-0560">Oxidoreductase</keyword>
<geneLocation type="plasmid" evidence="9 10">
    <name>unnamed4</name>
</geneLocation>
<dbReference type="GO" id="GO:0005506">
    <property type="term" value="F:iron ion binding"/>
    <property type="evidence" value="ECO:0007669"/>
    <property type="project" value="InterPro"/>
</dbReference>
<dbReference type="InterPro" id="IPR002401">
    <property type="entry name" value="Cyt_P450_E_grp-I"/>
</dbReference>
<dbReference type="PRINTS" id="PR00463">
    <property type="entry name" value="EP450I"/>
</dbReference>
<accession>A0A1V0GY49</accession>
<dbReference type="Gene3D" id="1.10.630.10">
    <property type="entry name" value="Cytochrome P450"/>
    <property type="match status" value="1"/>
</dbReference>
<evidence type="ECO:0000256" key="6">
    <source>
        <dbReference type="ARBA" id="ARBA00023004"/>
    </source>
</evidence>
<dbReference type="RefSeq" id="WP_080623081.1">
    <property type="nucleotide sequence ID" value="NZ_CAWMZI010000005.1"/>
</dbReference>
<dbReference type="SUPFAM" id="SSF48264">
    <property type="entry name" value="Cytochrome P450"/>
    <property type="match status" value="1"/>
</dbReference>
<feature type="binding site" description="axial binding residue" evidence="8">
    <location>
        <position position="370"/>
    </location>
    <ligand>
        <name>heme</name>
        <dbReference type="ChEBI" id="CHEBI:30413"/>
    </ligand>
    <ligandPart>
        <name>Fe</name>
        <dbReference type="ChEBI" id="CHEBI:18248"/>
    </ligandPart>
</feature>
<evidence type="ECO:0000313" key="9">
    <source>
        <dbReference type="EMBL" id="ARC38795.1"/>
    </source>
</evidence>
<dbReference type="CDD" id="cd11067">
    <property type="entry name" value="CYP152"/>
    <property type="match status" value="1"/>
</dbReference>
<dbReference type="AlphaFoldDB" id="A0A1V0GY49"/>
<dbReference type="EMBL" id="CP020444">
    <property type="protein sequence ID" value="ARC38795.1"/>
    <property type="molecule type" value="Genomic_DNA"/>
</dbReference>
<dbReference type="Proteomes" id="UP000191257">
    <property type="component" value="Plasmid unnamed4"/>
</dbReference>
<keyword evidence="3 8" id="KW-0349">Heme</keyword>
<proteinExistence type="inferred from homology"/>
<protein>
    <submittedName>
        <fullName evidence="9">Cytochrome P450</fullName>
    </submittedName>
</protein>
<dbReference type="InterPro" id="IPR036396">
    <property type="entry name" value="Cyt_P450_sf"/>
</dbReference>
<keyword evidence="6 8" id="KW-0408">Iron</keyword>
<dbReference type="InterPro" id="IPR001128">
    <property type="entry name" value="Cyt_P450"/>
</dbReference>
<evidence type="ECO:0000313" key="10">
    <source>
        <dbReference type="Proteomes" id="UP000191257"/>
    </source>
</evidence>
<comment type="similarity">
    <text evidence="2">Belongs to the cytochrome P450 family.</text>
</comment>
<dbReference type="KEGG" id="pye:A6J80_21040"/>
<keyword evidence="10" id="KW-1185">Reference proteome</keyword>
<gene>
    <name evidence="9" type="ORF">A6J80_21040</name>
</gene>
<dbReference type="PANTHER" id="PTHR24286:SF24">
    <property type="entry name" value="LANOSTEROL 14-ALPHA DEMETHYLASE"/>
    <property type="match status" value="1"/>
</dbReference>
<dbReference type="Pfam" id="PF00067">
    <property type="entry name" value="p450"/>
    <property type="match status" value="1"/>
</dbReference>
<reference evidence="9" key="1">
    <citation type="submission" date="2017-12" db="EMBL/GenBank/DDBJ databases">
        <title>FDA dAtabase for Regulatory Grade micrObial Sequences (FDA-ARGOS): Supporting development and validation of Infectious Disease Dx tests.</title>
        <authorList>
            <person name="Campos J."/>
            <person name="Goldberg B."/>
            <person name="Tallon L."/>
            <person name="Sadzewicz L."/>
            <person name="Sengamalay N."/>
            <person name="Ott S."/>
            <person name="Godinez A."/>
            <person name="Nagaraj S."/>
            <person name="Vyas G."/>
            <person name="Aluvathingal J."/>
            <person name="Nadendla S."/>
            <person name="Geyer C."/>
            <person name="Nandy P."/>
            <person name="Hobson J."/>
            <person name="Sichtig H."/>
        </authorList>
    </citation>
    <scope>NUCLEOTIDE SEQUENCE</scope>
    <source>
        <strain evidence="9">FDAARGOS_252</strain>
        <plasmid evidence="9">unnamed4</plasmid>
    </source>
</reference>
<sequence>MPETPLNERLPIPSDGVLDSTLAFLRDGYLFVSKRCDRLDSDLFSTRLMLRRAVCMRGAVAAELFYGSDHFTRVGAMPVTVARLLQDYGSVQTLDGAPHRQRKRMFMSLVKPEAVARLAELTEAEWLRRLPNWARAPKIVLFDEVRAILAQAVCAWAGVPLEGAETARRTRELSEMIESAGSVGPRNWRGQLLRARSERWARDLVRRARAGTLPLGEDAPLRVIATHLDHDGRLLDVKVAAVELLNVLRPTVAVARFMVFAALVLHRHPDVRQRVLNEGEPYLEAFAQEVRRQAPFFPIIGGRVKEPFDWRGHRFAQGDWVILDLYGTNHDPRSWSAPKAFRPERLLERRPSPFDLIPQGGGEHLQGHRCPGEGIAIELTKLATRMLTGRMRYDVPAQDLLIDLARVPALPESGFVIKHVAATRA</sequence>
<organism evidence="9 10">
    <name type="scientific">Paracoccus yeei</name>
    <dbReference type="NCBI Taxonomy" id="147645"/>
    <lineage>
        <taxon>Bacteria</taxon>
        <taxon>Pseudomonadati</taxon>
        <taxon>Pseudomonadota</taxon>
        <taxon>Alphaproteobacteria</taxon>
        <taxon>Rhodobacterales</taxon>
        <taxon>Paracoccaceae</taxon>
        <taxon>Paracoccus</taxon>
    </lineage>
</organism>
<evidence type="ECO:0000256" key="7">
    <source>
        <dbReference type="ARBA" id="ARBA00023033"/>
    </source>
</evidence>
<evidence type="ECO:0000256" key="8">
    <source>
        <dbReference type="PIRSR" id="PIRSR602401-1"/>
    </source>
</evidence>
<evidence type="ECO:0000256" key="2">
    <source>
        <dbReference type="ARBA" id="ARBA00010617"/>
    </source>
</evidence>
<evidence type="ECO:0000256" key="4">
    <source>
        <dbReference type="ARBA" id="ARBA00022723"/>
    </source>
</evidence>
<evidence type="ECO:0000256" key="5">
    <source>
        <dbReference type="ARBA" id="ARBA00023002"/>
    </source>
</evidence>
<keyword evidence="9" id="KW-0614">Plasmid</keyword>
<keyword evidence="4 8" id="KW-0479">Metal-binding</keyword>
<comment type="cofactor">
    <cofactor evidence="1 8">
        <name>heme</name>
        <dbReference type="ChEBI" id="CHEBI:30413"/>
    </cofactor>
</comment>
<keyword evidence="7" id="KW-0503">Monooxygenase</keyword>